<evidence type="ECO:0000313" key="12">
    <source>
        <dbReference type="Proteomes" id="UP000184088"/>
    </source>
</evidence>
<comment type="subcellular location">
    <subcellularLocation>
        <location evidence="2">Cytoplasm</location>
    </subcellularLocation>
</comment>
<keyword evidence="6" id="KW-0443">Lipid metabolism</keyword>
<dbReference type="GO" id="GO:0006633">
    <property type="term" value="P:fatty acid biosynthetic process"/>
    <property type="evidence" value="ECO:0007669"/>
    <property type="project" value="InterPro"/>
</dbReference>
<evidence type="ECO:0000256" key="4">
    <source>
        <dbReference type="ARBA" id="ARBA00022516"/>
    </source>
</evidence>
<keyword evidence="5" id="KW-0808">Transferase</keyword>
<keyword evidence="12" id="KW-1185">Reference proteome</keyword>
<evidence type="ECO:0000313" key="11">
    <source>
        <dbReference type="EMBL" id="SHF86513.1"/>
    </source>
</evidence>
<name>A0A1M5F4P0_9THEO</name>
<dbReference type="EC" id="2.3.1.274" evidence="9"/>
<dbReference type="PANTHER" id="PTHR30100">
    <property type="entry name" value="FATTY ACID/PHOSPHOLIPID SYNTHESIS PROTEIN PLSX"/>
    <property type="match status" value="1"/>
</dbReference>
<gene>
    <name evidence="11" type="ORF">SAMN02746089_02682</name>
</gene>
<dbReference type="InterPro" id="IPR003664">
    <property type="entry name" value="FA_synthesis"/>
</dbReference>
<protein>
    <recommendedName>
        <fullName evidence="9">phosphate acyltransferase</fullName>
        <ecNumber evidence="9">2.3.1.274</ecNumber>
    </recommendedName>
</protein>
<keyword evidence="7" id="KW-0594">Phospholipid biosynthesis</keyword>
<evidence type="ECO:0000256" key="5">
    <source>
        <dbReference type="ARBA" id="ARBA00022679"/>
    </source>
</evidence>
<dbReference type="EMBL" id="FQVH01000055">
    <property type="protein sequence ID" value="SHF86513.1"/>
    <property type="molecule type" value="Genomic_DNA"/>
</dbReference>
<comment type="catalytic activity">
    <reaction evidence="1">
        <text>a fatty acyl-[ACP] + phosphate = an acyl phosphate + holo-[ACP]</text>
        <dbReference type="Rhea" id="RHEA:42292"/>
        <dbReference type="Rhea" id="RHEA-COMP:9685"/>
        <dbReference type="Rhea" id="RHEA-COMP:14125"/>
        <dbReference type="ChEBI" id="CHEBI:43474"/>
        <dbReference type="ChEBI" id="CHEBI:59918"/>
        <dbReference type="ChEBI" id="CHEBI:64479"/>
        <dbReference type="ChEBI" id="CHEBI:138651"/>
        <dbReference type="EC" id="2.3.1.274"/>
    </reaction>
</comment>
<dbReference type="HAMAP" id="MF_00019">
    <property type="entry name" value="PlsX"/>
    <property type="match status" value="1"/>
</dbReference>
<dbReference type="GO" id="GO:0043811">
    <property type="term" value="F:phosphate:acyl-[acyl carrier protein] acyltransferase activity"/>
    <property type="evidence" value="ECO:0007669"/>
    <property type="project" value="UniProtKB-EC"/>
</dbReference>
<sequence>MKIAVDAMGGDNAPYEIVKGAVLAANEMNEQIVLIGKSDEINSILQRENAKLSNIEVVHAPDVIKGEDSPVAAIRSKRESSMYIGLEMLRDKECDAFVSAGNTGALMAGALMVVGRIKGIKRPALAPIIPTRTGNMLIIDAGSNTDCDEE</sequence>
<dbReference type="PANTHER" id="PTHR30100:SF1">
    <property type="entry name" value="PHOSPHATE ACYLTRANSFERASE"/>
    <property type="match status" value="1"/>
</dbReference>
<dbReference type="Gene3D" id="3.40.718.10">
    <property type="entry name" value="Isopropylmalate Dehydrogenase"/>
    <property type="match status" value="1"/>
</dbReference>
<feature type="non-terminal residue" evidence="11">
    <location>
        <position position="150"/>
    </location>
</feature>
<organism evidence="11 12">
    <name type="scientific">Caldanaerobius fijiensis DSM 17918</name>
    <dbReference type="NCBI Taxonomy" id="1121256"/>
    <lineage>
        <taxon>Bacteria</taxon>
        <taxon>Bacillati</taxon>
        <taxon>Bacillota</taxon>
        <taxon>Clostridia</taxon>
        <taxon>Thermoanaerobacterales</taxon>
        <taxon>Thermoanaerobacteraceae</taxon>
        <taxon>Caldanaerobius</taxon>
    </lineage>
</organism>
<accession>A0A1M5F4P0</accession>
<evidence type="ECO:0000256" key="2">
    <source>
        <dbReference type="ARBA" id="ARBA00004496"/>
    </source>
</evidence>
<evidence type="ECO:0000256" key="8">
    <source>
        <dbReference type="ARBA" id="ARBA00023264"/>
    </source>
</evidence>
<keyword evidence="8" id="KW-1208">Phospholipid metabolism</keyword>
<evidence type="ECO:0000256" key="3">
    <source>
        <dbReference type="ARBA" id="ARBA00022490"/>
    </source>
</evidence>
<proteinExistence type="inferred from homology"/>
<dbReference type="SUPFAM" id="SSF53659">
    <property type="entry name" value="Isocitrate/Isopropylmalate dehydrogenase-like"/>
    <property type="match status" value="1"/>
</dbReference>
<dbReference type="STRING" id="1121256.SAMN02746089_02682"/>
<evidence type="ECO:0000256" key="10">
    <source>
        <dbReference type="ARBA" id="ARBA00046608"/>
    </source>
</evidence>
<dbReference type="Pfam" id="PF02504">
    <property type="entry name" value="FA_synthesis"/>
    <property type="match status" value="1"/>
</dbReference>
<evidence type="ECO:0000256" key="6">
    <source>
        <dbReference type="ARBA" id="ARBA00023098"/>
    </source>
</evidence>
<reference evidence="11 12" key="1">
    <citation type="submission" date="2016-11" db="EMBL/GenBank/DDBJ databases">
        <authorList>
            <person name="Jaros S."/>
            <person name="Januszkiewicz K."/>
            <person name="Wedrychowicz H."/>
        </authorList>
    </citation>
    <scope>NUCLEOTIDE SEQUENCE [LARGE SCALE GENOMIC DNA]</scope>
    <source>
        <strain evidence="11 12">DSM 17918</strain>
    </source>
</reference>
<evidence type="ECO:0000256" key="7">
    <source>
        <dbReference type="ARBA" id="ARBA00023209"/>
    </source>
</evidence>
<evidence type="ECO:0000256" key="9">
    <source>
        <dbReference type="ARBA" id="ARBA00024069"/>
    </source>
</evidence>
<evidence type="ECO:0000256" key="1">
    <source>
        <dbReference type="ARBA" id="ARBA00001232"/>
    </source>
</evidence>
<keyword evidence="4" id="KW-0444">Lipid biosynthesis</keyword>
<dbReference type="Proteomes" id="UP000184088">
    <property type="component" value="Unassembled WGS sequence"/>
</dbReference>
<dbReference type="GO" id="GO:0005737">
    <property type="term" value="C:cytoplasm"/>
    <property type="evidence" value="ECO:0007669"/>
    <property type="project" value="UniProtKB-SubCell"/>
</dbReference>
<dbReference type="AlphaFoldDB" id="A0A1M5F4P0"/>
<keyword evidence="3" id="KW-0963">Cytoplasm</keyword>
<dbReference type="InterPro" id="IPR012281">
    <property type="entry name" value="Phospholipid_synth_PlsX-like"/>
</dbReference>
<comment type="subunit">
    <text evidence="10">Homodimer. Probably interacts with PlsY.</text>
</comment>
<dbReference type="GO" id="GO:0008654">
    <property type="term" value="P:phospholipid biosynthetic process"/>
    <property type="evidence" value="ECO:0007669"/>
    <property type="project" value="UniProtKB-KW"/>
</dbReference>